<dbReference type="EC" id="3.6.4.12" evidence="6"/>
<dbReference type="GO" id="GO:0006281">
    <property type="term" value="P:DNA repair"/>
    <property type="evidence" value="ECO:0007669"/>
    <property type="project" value="TreeGrafter"/>
</dbReference>
<comment type="similarity">
    <text evidence="4">Belongs to the helicase family. DinG subfamily.</text>
</comment>
<dbReference type="Gene3D" id="3.40.50.300">
    <property type="entry name" value="P-loop containing nucleotide triphosphate hydrolases"/>
    <property type="match status" value="2"/>
</dbReference>
<sequence>MGIEHLNDDVSSHCQQVLSEQGRLSTAIPGFIARQAQITLAAAVAEAITQKTILVAEAGTGTGKTFAYLIPSILSGKKTVISTATKTLQDQLFQKDLPLLIRALGRAINVQNLKGRANYLCRYRIEQHAEEGFFIAPHLIHDILKVKEKVPQLTYGERSELLEIKEDSALWPYITSNIDNCLGSECNYYQDCFLVKARKRALEADLIIINHHLFFADSRLKKEGFGELLPGVEVIIFDEAHQLAEIAAHFNEERLGTRQLRDLVDDVIHEWPVLDLANQPLKKLSLETDQIIEQLINSLATKEDKLSWDVVERHQSFQKSWQQLIDLIDILLACIAEMEDEESAGLKRCAKRLEAFKTTAVAFQKSDKTLIRWIERYKHSLVLHATPYDNADSFKALLKQQLSCAYIFTSATLTMGSSFDCFTKPLGLDEAQTLLLPSPFNYAKQALLYLPRFLPDPNDPTYYQALVNKALPIIKACQGRCFFLFTSHRALKLVADLLIDTLDYPLLIQGEEAKPILLARFRQLGNAVLLGTATFWEGVDVKGEALSCVIIDKLPFASPVDPVMRGKMAYLKARGLSGFDELSLPNAVLALKQGVGRLIRDVTDKGVLMIADPRLTGRSYGQQIFASLPPLQKTRDEQCVLNFIDQWVFNHEVVSA</sequence>
<dbReference type="InterPro" id="IPR011545">
    <property type="entry name" value="DEAD/DEAH_box_helicase_dom"/>
</dbReference>
<proteinExistence type="inferred from homology"/>
<name>A0A378JMH6_9GAMM</name>
<keyword evidence="7" id="KW-1185">Reference proteome</keyword>
<evidence type="ECO:0000313" key="6">
    <source>
        <dbReference type="EMBL" id="STX51941.1"/>
    </source>
</evidence>
<evidence type="ECO:0000256" key="1">
    <source>
        <dbReference type="ARBA" id="ARBA00022741"/>
    </source>
</evidence>
<dbReference type="GO" id="GO:0003676">
    <property type="term" value="F:nucleic acid binding"/>
    <property type="evidence" value="ECO:0007669"/>
    <property type="project" value="InterPro"/>
</dbReference>
<evidence type="ECO:0000313" key="7">
    <source>
        <dbReference type="Proteomes" id="UP000254794"/>
    </source>
</evidence>
<dbReference type="SUPFAM" id="SSF52540">
    <property type="entry name" value="P-loop containing nucleoside triphosphate hydrolases"/>
    <property type="match status" value="2"/>
</dbReference>
<dbReference type="SMART" id="SM00491">
    <property type="entry name" value="HELICc2"/>
    <property type="match status" value="1"/>
</dbReference>
<dbReference type="Proteomes" id="UP000254794">
    <property type="component" value="Unassembled WGS sequence"/>
</dbReference>
<keyword evidence="3" id="KW-0067">ATP-binding</keyword>
<protein>
    <submittedName>
        <fullName evidence="6">ATP dependent DNA helicase (DEAD box family) Rad3</fullName>
        <ecNumber evidence="6">3.6.4.12</ecNumber>
    </submittedName>
</protein>
<dbReference type="InterPro" id="IPR045028">
    <property type="entry name" value="DinG/Rad3-like"/>
</dbReference>
<dbReference type="InterPro" id="IPR006555">
    <property type="entry name" value="ATP-dep_Helicase_C"/>
</dbReference>
<dbReference type="EMBL" id="UGOD01000001">
    <property type="protein sequence ID" value="STX51941.1"/>
    <property type="molecule type" value="Genomic_DNA"/>
</dbReference>
<organism evidence="6 7">
    <name type="scientific">Legionella busanensis</name>
    <dbReference type="NCBI Taxonomy" id="190655"/>
    <lineage>
        <taxon>Bacteria</taxon>
        <taxon>Pseudomonadati</taxon>
        <taxon>Pseudomonadota</taxon>
        <taxon>Gammaproteobacteria</taxon>
        <taxon>Legionellales</taxon>
        <taxon>Legionellaceae</taxon>
        <taxon>Legionella</taxon>
    </lineage>
</organism>
<dbReference type="PANTHER" id="PTHR11472:SF34">
    <property type="entry name" value="REGULATOR OF TELOMERE ELONGATION HELICASE 1"/>
    <property type="match status" value="1"/>
</dbReference>
<dbReference type="Pfam" id="PF00270">
    <property type="entry name" value="DEAD"/>
    <property type="match status" value="1"/>
</dbReference>
<feature type="domain" description="Helicase ATP-binding" evidence="5">
    <location>
        <begin position="23"/>
        <end position="295"/>
    </location>
</feature>
<keyword evidence="2 6" id="KW-0378">Hydrolase</keyword>
<reference evidence="6 7" key="1">
    <citation type="submission" date="2018-06" db="EMBL/GenBank/DDBJ databases">
        <authorList>
            <consortium name="Pathogen Informatics"/>
            <person name="Doyle S."/>
        </authorList>
    </citation>
    <scope>NUCLEOTIDE SEQUENCE [LARGE SCALE GENOMIC DNA]</scope>
    <source>
        <strain evidence="6 7">NCTC13316</strain>
    </source>
</reference>
<dbReference type="PROSITE" id="PS51193">
    <property type="entry name" value="HELICASE_ATP_BIND_2"/>
    <property type="match status" value="1"/>
</dbReference>
<keyword evidence="6" id="KW-0347">Helicase</keyword>
<evidence type="ECO:0000256" key="4">
    <source>
        <dbReference type="ARBA" id="ARBA00038058"/>
    </source>
</evidence>
<dbReference type="GO" id="GO:0005524">
    <property type="term" value="F:ATP binding"/>
    <property type="evidence" value="ECO:0007669"/>
    <property type="project" value="UniProtKB-KW"/>
</dbReference>
<dbReference type="InterPro" id="IPR014013">
    <property type="entry name" value="Helic_SF1/SF2_ATP-bd_DinG/Rad3"/>
</dbReference>
<dbReference type="RefSeq" id="WP_242604669.1">
    <property type="nucleotide sequence ID" value="NZ_CAAAHP010000002.1"/>
</dbReference>
<dbReference type="InterPro" id="IPR027417">
    <property type="entry name" value="P-loop_NTPase"/>
</dbReference>
<dbReference type="GO" id="GO:0003678">
    <property type="term" value="F:DNA helicase activity"/>
    <property type="evidence" value="ECO:0007669"/>
    <property type="project" value="UniProtKB-EC"/>
</dbReference>
<evidence type="ECO:0000256" key="2">
    <source>
        <dbReference type="ARBA" id="ARBA00022801"/>
    </source>
</evidence>
<dbReference type="Pfam" id="PF13307">
    <property type="entry name" value="Helicase_C_2"/>
    <property type="match status" value="1"/>
</dbReference>
<dbReference type="PANTHER" id="PTHR11472">
    <property type="entry name" value="DNA REPAIR DEAD HELICASE RAD3/XP-D SUBFAMILY MEMBER"/>
    <property type="match status" value="1"/>
</dbReference>
<keyword evidence="1" id="KW-0547">Nucleotide-binding</keyword>
<gene>
    <name evidence="6" type="primary">dinG</name>
    <name evidence="6" type="ORF">NCTC13316_02044</name>
</gene>
<accession>A0A378JMH6</accession>
<evidence type="ECO:0000259" key="5">
    <source>
        <dbReference type="PROSITE" id="PS51193"/>
    </source>
</evidence>
<evidence type="ECO:0000256" key="3">
    <source>
        <dbReference type="ARBA" id="ARBA00022840"/>
    </source>
</evidence>
<dbReference type="AlphaFoldDB" id="A0A378JMH6"/>
<dbReference type="GO" id="GO:0016818">
    <property type="term" value="F:hydrolase activity, acting on acid anhydrides, in phosphorus-containing anhydrides"/>
    <property type="evidence" value="ECO:0007669"/>
    <property type="project" value="InterPro"/>
</dbReference>